<keyword evidence="3" id="KW-1185">Reference proteome</keyword>
<dbReference type="EMBL" id="WTXG01000056">
    <property type="protein sequence ID" value="KAI0295631.1"/>
    <property type="molecule type" value="Genomic_DNA"/>
</dbReference>
<gene>
    <name evidence="2" type="ORF">B0F90DRAFT_1142551</name>
</gene>
<dbReference type="Proteomes" id="UP001203297">
    <property type="component" value="Unassembled WGS sequence"/>
</dbReference>
<comment type="caution">
    <text evidence="2">The sequence shown here is derived from an EMBL/GenBank/DDBJ whole genome shotgun (WGS) entry which is preliminary data.</text>
</comment>
<dbReference type="AlphaFoldDB" id="A0AAD4LYL8"/>
<evidence type="ECO:0000313" key="3">
    <source>
        <dbReference type="Proteomes" id="UP001203297"/>
    </source>
</evidence>
<feature type="region of interest" description="Disordered" evidence="1">
    <location>
        <begin position="1"/>
        <end position="158"/>
    </location>
</feature>
<feature type="compositionally biased region" description="Low complexity" evidence="1">
    <location>
        <begin position="1"/>
        <end position="17"/>
    </location>
</feature>
<accession>A0AAD4LYL8</accession>
<feature type="compositionally biased region" description="Low complexity" evidence="1">
    <location>
        <begin position="91"/>
        <end position="126"/>
    </location>
</feature>
<organism evidence="2 3">
    <name type="scientific">Multifurca ochricompacta</name>
    <dbReference type="NCBI Taxonomy" id="376703"/>
    <lineage>
        <taxon>Eukaryota</taxon>
        <taxon>Fungi</taxon>
        <taxon>Dikarya</taxon>
        <taxon>Basidiomycota</taxon>
        <taxon>Agaricomycotina</taxon>
        <taxon>Agaricomycetes</taxon>
        <taxon>Russulales</taxon>
        <taxon>Russulaceae</taxon>
        <taxon>Multifurca</taxon>
    </lineage>
</organism>
<proteinExistence type="predicted"/>
<evidence type="ECO:0000313" key="2">
    <source>
        <dbReference type="EMBL" id="KAI0295631.1"/>
    </source>
</evidence>
<protein>
    <submittedName>
        <fullName evidence="2">Uncharacterized protein</fullName>
    </submittedName>
</protein>
<feature type="compositionally biased region" description="Basic and acidic residues" evidence="1">
    <location>
        <begin position="64"/>
        <end position="77"/>
    </location>
</feature>
<evidence type="ECO:0000256" key="1">
    <source>
        <dbReference type="SAM" id="MobiDB-lite"/>
    </source>
</evidence>
<sequence>MPGGVTTTSPSTFLPSPFEDEVSPQRGAQQHDDDDEHDSQRSPNSAVVPSTRCPRPESSTTDDATTKGEKECEEGRVADLIPDPASIFAPTLRTTTTTTTTATTTTTTTTTSSSLSTTSTGTATSGPDLDDRRGHSLDLPSSKGNGGKENSHHAGAKIRRSISELLHFGMN</sequence>
<name>A0AAD4LYL8_9AGAM</name>
<reference evidence="2" key="1">
    <citation type="journal article" date="2022" name="New Phytol.">
        <title>Evolutionary transition to the ectomycorrhizal habit in the genomes of a hyperdiverse lineage of mushroom-forming fungi.</title>
        <authorList>
            <person name="Looney B."/>
            <person name="Miyauchi S."/>
            <person name="Morin E."/>
            <person name="Drula E."/>
            <person name="Courty P.E."/>
            <person name="Kohler A."/>
            <person name="Kuo A."/>
            <person name="LaButti K."/>
            <person name="Pangilinan J."/>
            <person name="Lipzen A."/>
            <person name="Riley R."/>
            <person name="Andreopoulos W."/>
            <person name="He G."/>
            <person name="Johnson J."/>
            <person name="Nolan M."/>
            <person name="Tritt A."/>
            <person name="Barry K.W."/>
            <person name="Grigoriev I.V."/>
            <person name="Nagy L.G."/>
            <person name="Hibbett D."/>
            <person name="Henrissat B."/>
            <person name="Matheny P.B."/>
            <person name="Labbe J."/>
            <person name="Martin F.M."/>
        </authorList>
    </citation>
    <scope>NUCLEOTIDE SEQUENCE</scope>
    <source>
        <strain evidence="2">BPL690</strain>
    </source>
</reference>